<sequence length="62" mass="6253">MSAGPSAAALTLVGLERVIGGGPTVASGFLTEQTYSNDRTWFLGLMGGVSSPSDHASALGVW</sequence>
<protein>
    <submittedName>
        <fullName evidence="1">Uncharacterized protein</fullName>
    </submittedName>
</protein>
<dbReference type="EMBL" id="NEXI01000050">
    <property type="protein sequence ID" value="PSN97751.1"/>
    <property type="molecule type" value="Genomic_DNA"/>
</dbReference>
<reference evidence="1 2" key="1">
    <citation type="submission" date="2017-04" db="EMBL/GenBank/DDBJ databases">
        <title>Novel microbial lineages endemic to geothermal iron-oxide mats fill important gaps in the evolutionary history of Archaea.</title>
        <authorList>
            <person name="Jay Z.J."/>
            <person name="Beam J.P."/>
            <person name="Dlakic M."/>
            <person name="Rusch D.B."/>
            <person name="Kozubal M.A."/>
            <person name="Inskeep W.P."/>
        </authorList>
    </citation>
    <scope>NUCLEOTIDE SEQUENCE [LARGE SCALE GENOMIC DNA]</scope>
    <source>
        <strain evidence="1">ECH_B_3</strain>
    </source>
</reference>
<gene>
    <name evidence="1" type="ORF">B9Q07_11465</name>
</gene>
<name>A0A2R6BGK6_9ARCH</name>
<evidence type="ECO:0000313" key="2">
    <source>
        <dbReference type="Proteomes" id="UP000241972"/>
    </source>
</evidence>
<comment type="caution">
    <text evidence="1">The sequence shown here is derived from an EMBL/GenBank/DDBJ whole genome shotgun (WGS) entry which is preliminary data.</text>
</comment>
<accession>A0A2R6BGK6</accession>
<dbReference type="AlphaFoldDB" id="A0A2R6BGK6"/>
<evidence type="ECO:0000313" key="1">
    <source>
        <dbReference type="EMBL" id="PSN97751.1"/>
    </source>
</evidence>
<organism evidence="1 2">
    <name type="scientific">Candidatus Marsarchaeota G2 archaeon ECH_B_3</name>
    <dbReference type="NCBI Taxonomy" id="1978161"/>
    <lineage>
        <taxon>Archaea</taxon>
        <taxon>Candidatus Marsarchaeota</taxon>
        <taxon>Candidatus Marsarchaeota group 2</taxon>
    </lineage>
</organism>
<proteinExistence type="predicted"/>
<dbReference type="Proteomes" id="UP000241972">
    <property type="component" value="Unassembled WGS sequence"/>
</dbReference>